<dbReference type="EMBL" id="JBHMEW010000062">
    <property type="protein sequence ID" value="MFB9212533.1"/>
    <property type="molecule type" value="Genomic_DNA"/>
</dbReference>
<protein>
    <submittedName>
        <fullName evidence="1">Phage tail protein</fullName>
    </submittedName>
</protein>
<reference evidence="1 2" key="1">
    <citation type="submission" date="2024-09" db="EMBL/GenBank/DDBJ databases">
        <authorList>
            <person name="Sun Q."/>
            <person name="Mori K."/>
        </authorList>
    </citation>
    <scope>NUCLEOTIDE SEQUENCE [LARGE SCALE GENOMIC DNA]</scope>
    <source>
        <strain evidence="1 2">CECT 7682</strain>
    </source>
</reference>
<dbReference type="NCBIfam" id="TIGR02241">
    <property type="entry name" value="conserved hypothetical phage tail region protein"/>
    <property type="match status" value="1"/>
</dbReference>
<dbReference type="RefSeq" id="WP_290249410.1">
    <property type="nucleotide sequence ID" value="NZ_JAUFQT010000002.1"/>
</dbReference>
<dbReference type="PANTHER" id="PTHR38009:SF1">
    <property type="entry name" value="CONSERVED HYPOTHETICAL PHAGE TAIL PROTEIN"/>
    <property type="match status" value="1"/>
</dbReference>
<dbReference type="Proteomes" id="UP001589654">
    <property type="component" value="Unassembled WGS sequence"/>
</dbReference>
<dbReference type="InterPro" id="IPR011747">
    <property type="entry name" value="CHP02241"/>
</dbReference>
<evidence type="ECO:0000313" key="2">
    <source>
        <dbReference type="Proteomes" id="UP001589654"/>
    </source>
</evidence>
<keyword evidence="2" id="KW-1185">Reference proteome</keyword>
<organism evidence="1 2">
    <name type="scientific">Echinicola jeungdonensis</name>
    <dbReference type="NCBI Taxonomy" id="709343"/>
    <lineage>
        <taxon>Bacteria</taxon>
        <taxon>Pseudomonadati</taxon>
        <taxon>Bacteroidota</taxon>
        <taxon>Cytophagia</taxon>
        <taxon>Cytophagales</taxon>
        <taxon>Cyclobacteriaceae</taxon>
        <taxon>Echinicola</taxon>
    </lineage>
</organism>
<evidence type="ECO:0000313" key="1">
    <source>
        <dbReference type="EMBL" id="MFB9212533.1"/>
    </source>
</evidence>
<dbReference type="PANTHER" id="PTHR38009">
    <property type="entry name" value="CONSERVED HYPOTHETICAL PHAGE TAIL PROTEIN"/>
    <property type="match status" value="1"/>
</dbReference>
<name>A0ABV5J6U2_9BACT</name>
<sequence length="162" mass="18565">MSNYYPPVGFFFNVKFEDLESQSGDSEFQSVSGLSVDIETEEIAEGGENRFKHKFPVKTKYPNLVLKRGLIVNTKLIKWCRNAIENFEFKPVNLTVSLMNEKVPEGNPEGEPKREPLMSWNVVHAIPVKWSVDDLNAEESKMVIESIELSYNYFKTIPNNAD</sequence>
<dbReference type="InterPro" id="IPR010667">
    <property type="entry name" value="Phage_T4_Gp19"/>
</dbReference>
<comment type="caution">
    <text evidence="1">The sequence shown here is derived from an EMBL/GenBank/DDBJ whole genome shotgun (WGS) entry which is preliminary data.</text>
</comment>
<dbReference type="Pfam" id="PF06841">
    <property type="entry name" value="Phage_T4_gp19"/>
    <property type="match status" value="1"/>
</dbReference>
<proteinExistence type="predicted"/>
<gene>
    <name evidence="1" type="ORF">ACFFUR_12010</name>
</gene>
<accession>A0ABV5J6U2</accession>